<sequence length="297" mass="31672">MSAFFDIAEDEIHGLENKVAIITGGSSGIGFATSELFSSKGAVVIQADLNPPPRTLPRSHYIKTDVTSWTDLASLFRKVIDDHGKIDVAFANAGISPKANYLQLASKDNGDLIEPTRLCLEINLVAVANTVALALHYMQKQETGGSVIMTTSVAAGPSSPEEAEILILFAAVSKHGVVGILRGIREHFYPNVPIRVNAVAPSWTATPIVSLPHAAFEKMGLSVQPPSKVALAVGLLVTDPTRHAQTIYCVNGRYKELEEEVMAATATAMGFKSVDMTEAGRFQDLVKKAQAGTSSDL</sequence>
<dbReference type="AlphaFoldDB" id="A0AA38XCP0"/>
<dbReference type="PRINTS" id="PR00081">
    <property type="entry name" value="GDHRDH"/>
</dbReference>
<dbReference type="InterPro" id="IPR036291">
    <property type="entry name" value="NAD(P)-bd_dom_sf"/>
</dbReference>
<organism evidence="3 4">
    <name type="scientific">Knufia peltigerae</name>
    <dbReference type="NCBI Taxonomy" id="1002370"/>
    <lineage>
        <taxon>Eukaryota</taxon>
        <taxon>Fungi</taxon>
        <taxon>Dikarya</taxon>
        <taxon>Ascomycota</taxon>
        <taxon>Pezizomycotina</taxon>
        <taxon>Eurotiomycetes</taxon>
        <taxon>Chaetothyriomycetidae</taxon>
        <taxon>Chaetothyriales</taxon>
        <taxon>Trichomeriaceae</taxon>
        <taxon>Knufia</taxon>
    </lineage>
</organism>
<evidence type="ECO:0000256" key="1">
    <source>
        <dbReference type="ARBA" id="ARBA00006484"/>
    </source>
</evidence>
<dbReference type="SUPFAM" id="SSF51735">
    <property type="entry name" value="NAD(P)-binding Rossmann-fold domains"/>
    <property type="match status" value="1"/>
</dbReference>
<dbReference type="Pfam" id="PF00106">
    <property type="entry name" value="adh_short"/>
    <property type="match status" value="1"/>
</dbReference>
<comment type="similarity">
    <text evidence="1">Belongs to the short-chain dehydrogenases/reductases (SDR) family.</text>
</comment>
<gene>
    <name evidence="3" type="ORF">H2204_015362</name>
</gene>
<evidence type="ECO:0000256" key="2">
    <source>
        <dbReference type="ARBA" id="ARBA00023002"/>
    </source>
</evidence>
<comment type="caution">
    <text evidence="3">The sequence shown here is derived from an EMBL/GenBank/DDBJ whole genome shotgun (WGS) entry which is preliminary data.</text>
</comment>
<dbReference type="InterPro" id="IPR002347">
    <property type="entry name" value="SDR_fam"/>
</dbReference>
<name>A0AA38XCP0_9EURO</name>
<reference evidence="3" key="1">
    <citation type="submission" date="2022-10" db="EMBL/GenBank/DDBJ databases">
        <title>Culturing micro-colonial fungi from biological soil crusts in the Mojave desert and describing Neophaeococcomyces mojavensis, and introducing the new genera and species Taxawa tesnikishii.</title>
        <authorList>
            <person name="Kurbessoian T."/>
            <person name="Stajich J.E."/>
        </authorList>
    </citation>
    <scope>NUCLEOTIDE SEQUENCE</scope>
    <source>
        <strain evidence="3">TK_35</strain>
    </source>
</reference>
<accession>A0AA38XCP0</accession>
<protein>
    <submittedName>
        <fullName evidence="3">Uncharacterized protein</fullName>
    </submittedName>
</protein>
<dbReference type="Proteomes" id="UP001172681">
    <property type="component" value="Unassembled WGS sequence"/>
</dbReference>
<keyword evidence="2" id="KW-0560">Oxidoreductase</keyword>
<dbReference type="EMBL" id="JAPDRN010000239">
    <property type="protein sequence ID" value="KAJ9610913.1"/>
    <property type="molecule type" value="Genomic_DNA"/>
</dbReference>
<proteinExistence type="inferred from homology"/>
<keyword evidence="4" id="KW-1185">Reference proteome</keyword>
<evidence type="ECO:0000313" key="3">
    <source>
        <dbReference type="EMBL" id="KAJ9610913.1"/>
    </source>
</evidence>
<dbReference type="PANTHER" id="PTHR43180:SF11">
    <property type="entry name" value="NAD(P)-BINDING PROTEIN"/>
    <property type="match status" value="1"/>
</dbReference>
<evidence type="ECO:0000313" key="4">
    <source>
        <dbReference type="Proteomes" id="UP001172681"/>
    </source>
</evidence>
<dbReference type="Gene3D" id="3.40.50.720">
    <property type="entry name" value="NAD(P)-binding Rossmann-like Domain"/>
    <property type="match status" value="1"/>
</dbReference>
<dbReference type="GO" id="GO:0016491">
    <property type="term" value="F:oxidoreductase activity"/>
    <property type="evidence" value="ECO:0007669"/>
    <property type="project" value="UniProtKB-KW"/>
</dbReference>
<dbReference type="PANTHER" id="PTHR43180">
    <property type="entry name" value="3-OXOACYL-(ACYL-CARRIER-PROTEIN) REDUCTASE (AFU_ORTHOLOGUE AFUA_6G11210)"/>
    <property type="match status" value="1"/>
</dbReference>